<feature type="domain" description="Nitric oxide synthase (NOS)" evidence="13">
    <location>
        <begin position="79"/>
        <end position="86"/>
    </location>
</feature>
<dbReference type="PANTHER" id="PTHR43410:SF1">
    <property type="entry name" value="NITRIC OXIDE SYNTHASE"/>
    <property type="match status" value="1"/>
</dbReference>
<dbReference type="PIRSF" id="PIRSF037219">
    <property type="entry name" value="NOS_oxygenase"/>
    <property type="match status" value="1"/>
</dbReference>
<dbReference type="OrthoDB" id="3398374at2"/>
<dbReference type="Gene3D" id="3.90.340.10">
    <property type="entry name" value="Nitric Oxide Synthase, Chain A, domain 1"/>
    <property type="match status" value="1"/>
</dbReference>
<reference evidence="14" key="1">
    <citation type="journal article" date="2016" name="Genome Announc.">
        <title>Draft genomes of two strains of Paenibacillus glucanolyticus with capability to degrade lignocellulose.</title>
        <authorList>
            <person name="Mathews S.L."/>
            <person name="Pawlak J."/>
            <person name="Grunden A.M."/>
        </authorList>
    </citation>
    <scope>NUCLEOTIDE SEQUENCE [LARGE SCALE GENOMIC DNA]</scope>
    <source>
        <strain evidence="14">SLM1</strain>
    </source>
</reference>
<dbReference type="AlphaFoldDB" id="A0A163F2T2"/>
<dbReference type="InterPro" id="IPR017142">
    <property type="entry name" value="Nitric_oxide_synthase_Oase-su"/>
</dbReference>
<comment type="catalytic activity">
    <reaction evidence="10">
        <text>3 reduced [flavodoxin] + 2 L-arginine + 4 O2 = 3 oxidized [flavodoxin] + 2 L-citrulline + 2 nitric oxide + 4 H2O + 5 H(+)</text>
        <dbReference type="Rhea" id="RHEA:52324"/>
        <dbReference type="Rhea" id="RHEA-COMP:10622"/>
        <dbReference type="Rhea" id="RHEA-COMP:10623"/>
        <dbReference type="ChEBI" id="CHEBI:15377"/>
        <dbReference type="ChEBI" id="CHEBI:15378"/>
        <dbReference type="ChEBI" id="CHEBI:15379"/>
        <dbReference type="ChEBI" id="CHEBI:16480"/>
        <dbReference type="ChEBI" id="CHEBI:32682"/>
        <dbReference type="ChEBI" id="CHEBI:57618"/>
        <dbReference type="ChEBI" id="CHEBI:57743"/>
        <dbReference type="ChEBI" id="CHEBI:58210"/>
        <dbReference type="EC" id="1.14.14.47"/>
    </reaction>
</comment>
<evidence type="ECO:0000256" key="11">
    <source>
        <dbReference type="PIRNR" id="PIRNR037219"/>
    </source>
</evidence>
<evidence type="ECO:0000313" key="14">
    <source>
        <dbReference type="EMBL" id="KZS44117.1"/>
    </source>
</evidence>
<dbReference type="Gene3D" id="3.90.1230.10">
    <property type="entry name" value="Nitric Oxide Synthase, Chain A, domain 3"/>
    <property type="match status" value="1"/>
</dbReference>
<dbReference type="GeneID" id="97554306"/>
<dbReference type="GO" id="GO:0004517">
    <property type="term" value="F:nitric-oxide synthase activity"/>
    <property type="evidence" value="ECO:0007669"/>
    <property type="project" value="InterPro"/>
</dbReference>
<comment type="cofactor">
    <cofactor evidence="1 11 12">
        <name>heme</name>
        <dbReference type="ChEBI" id="CHEBI:30413"/>
    </cofactor>
</comment>
<dbReference type="RefSeq" id="WP_051449252.1">
    <property type="nucleotide sequence ID" value="NZ_CBCSBX010000008.1"/>
</dbReference>
<dbReference type="SUPFAM" id="SSF56512">
    <property type="entry name" value="Nitric oxide (NO) synthase oxygenase domain"/>
    <property type="match status" value="1"/>
</dbReference>
<keyword evidence="8 11" id="KW-0560">Oxidoreductase</keyword>
<dbReference type="Gene3D" id="3.90.440.10">
    <property type="entry name" value="Nitric Oxide Synthase,Heme Domain,Chain A domain 2"/>
    <property type="match status" value="1"/>
</dbReference>
<evidence type="ECO:0000256" key="7">
    <source>
        <dbReference type="ARBA" id="ARBA00022723"/>
    </source>
</evidence>
<gene>
    <name evidence="14" type="ORF">AWU65_29030</name>
</gene>
<dbReference type="InterPro" id="IPR036119">
    <property type="entry name" value="NOS_N_sf"/>
</dbReference>
<comment type="miscellaneous">
    <text evidence="11">This protein is similar to the oxygenase domain of eukaryotic nitric oxide synthases but lacks the reductase domain which, in eukaryotes, is responsible for transfer of electrons to the ferric heme during nitric oxide synthesis.</text>
</comment>
<evidence type="ECO:0000256" key="9">
    <source>
        <dbReference type="ARBA" id="ARBA00023004"/>
    </source>
</evidence>
<dbReference type="InterPro" id="IPR044943">
    <property type="entry name" value="NOS_dom_1"/>
</dbReference>
<dbReference type="PANTHER" id="PTHR43410">
    <property type="entry name" value="NITRIC OXIDE SYNTHASE OXYGENASE"/>
    <property type="match status" value="1"/>
</dbReference>
<evidence type="ECO:0000256" key="2">
    <source>
        <dbReference type="ARBA" id="ARBA00002642"/>
    </source>
</evidence>
<dbReference type="GO" id="GO:0006809">
    <property type="term" value="P:nitric oxide biosynthetic process"/>
    <property type="evidence" value="ECO:0007669"/>
    <property type="project" value="InterPro"/>
</dbReference>
<dbReference type="InterPro" id="IPR050607">
    <property type="entry name" value="NOS"/>
</dbReference>
<evidence type="ECO:0000256" key="8">
    <source>
        <dbReference type="ARBA" id="ARBA00023002"/>
    </source>
</evidence>
<protein>
    <recommendedName>
        <fullName evidence="5 11">Nitric oxide synthase oxygenase</fullName>
        <ecNumber evidence="4 11">1.14.14.47</ecNumber>
    </recommendedName>
</protein>
<evidence type="ECO:0000256" key="12">
    <source>
        <dbReference type="PIRSR" id="PIRSR037219-1"/>
    </source>
</evidence>
<comment type="similarity">
    <text evidence="3 11">Belongs to the NOS family. Bacterial NOS oxygenase subfamily.</text>
</comment>
<dbReference type="Proteomes" id="UP000076796">
    <property type="component" value="Unassembled WGS sequence"/>
</dbReference>
<evidence type="ECO:0000256" key="10">
    <source>
        <dbReference type="ARBA" id="ARBA00048713"/>
    </source>
</evidence>
<evidence type="ECO:0000256" key="3">
    <source>
        <dbReference type="ARBA" id="ARBA00005411"/>
    </source>
</evidence>
<dbReference type="InterPro" id="IPR044940">
    <property type="entry name" value="NOS_dom_2"/>
</dbReference>
<dbReference type="EMBL" id="LWMH01000002">
    <property type="protein sequence ID" value="KZS44117.1"/>
    <property type="molecule type" value="Genomic_DNA"/>
</dbReference>
<feature type="binding site" description="axial binding residue" evidence="12">
    <location>
        <position position="80"/>
    </location>
    <ligand>
        <name>heme</name>
        <dbReference type="ChEBI" id="CHEBI:30413"/>
    </ligand>
    <ligandPart>
        <name>Fe</name>
        <dbReference type="ChEBI" id="CHEBI:18248"/>
    </ligandPart>
</feature>
<comment type="subunit">
    <text evidence="11">Homodimer.</text>
</comment>
<dbReference type="EC" id="1.14.14.47" evidence="4 11"/>
<dbReference type="STRING" id="59843.A3958_01290"/>
<comment type="caution">
    <text evidence="14">The sequence shown here is derived from an EMBL/GenBank/DDBJ whole genome shotgun (WGS) entry which is preliminary data.</text>
</comment>
<evidence type="ECO:0000256" key="4">
    <source>
        <dbReference type="ARBA" id="ARBA00012735"/>
    </source>
</evidence>
<dbReference type="KEGG" id="pglu:A3958_01290"/>
<accession>A0A163F2T2</accession>
<dbReference type="CDD" id="cd00575">
    <property type="entry name" value="NOS_oxygenase"/>
    <property type="match status" value="1"/>
</dbReference>
<evidence type="ECO:0000256" key="1">
    <source>
        <dbReference type="ARBA" id="ARBA00001971"/>
    </source>
</evidence>
<keyword evidence="9 11" id="KW-0408">Iron</keyword>
<dbReference type="Pfam" id="PF02898">
    <property type="entry name" value="NO_synthase"/>
    <property type="match status" value="1"/>
</dbReference>
<keyword evidence="7 11" id="KW-0479">Metal-binding</keyword>
<sequence length="375" mass="42680">MSAHSKGEYHVNDNIHPSELMKSAEQFIGLCYAELNRTQEEAESRLMDIRSQIELTGTYEHTSEELTHGAKMAWRNSNRCIGRLFWDRLKVTDARHLSKTSDIFSELIRHIENATNGGKIVPTITIFRPSRPGEPPLTIKNHQLIRYAGYETPDGTVGDPASISFTKECMELGWQGDLTHHDVLPLVVQQGNEPPEWLSIPHSSVLEVSLEHPELPDLIDQGLKWYGVPIISDMLLEIGGIMYTAAPFNGWYMGTEIGARNLADKERYNKLPLIAELMGQDTSSESTLWRDRALVELNYAVLYSFKKAGVSIVDHHTAATQFGLFERREEQAKRELTGDWSWLIPPVSPATTHIFHKSYNNEIRSPYFHYRNKGH</sequence>
<name>A0A163F2T2_9BACL</name>
<dbReference type="GO" id="GO:0020037">
    <property type="term" value="F:heme binding"/>
    <property type="evidence" value="ECO:0007669"/>
    <property type="project" value="InterPro"/>
</dbReference>
<comment type="function">
    <text evidence="2 11">Catalyzes the production of nitric oxide.</text>
</comment>
<dbReference type="PROSITE" id="PS60001">
    <property type="entry name" value="NOS"/>
    <property type="match status" value="1"/>
</dbReference>
<keyword evidence="15" id="KW-1185">Reference proteome</keyword>
<evidence type="ECO:0000259" key="13">
    <source>
        <dbReference type="PROSITE" id="PS60001"/>
    </source>
</evidence>
<organism evidence="14 15">
    <name type="scientific">Paenibacillus glucanolyticus</name>
    <dbReference type="NCBI Taxonomy" id="59843"/>
    <lineage>
        <taxon>Bacteria</taxon>
        <taxon>Bacillati</taxon>
        <taxon>Bacillota</taxon>
        <taxon>Bacilli</taxon>
        <taxon>Bacillales</taxon>
        <taxon>Paenibacillaceae</taxon>
        <taxon>Paenibacillus</taxon>
    </lineage>
</organism>
<evidence type="ECO:0000256" key="5">
    <source>
        <dbReference type="ARBA" id="ARBA00018859"/>
    </source>
</evidence>
<dbReference type="InterPro" id="IPR004030">
    <property type="entry name" value="NOS_N"/>
</dbReference>
<keyword evidence="6 11" id="KW-0349">Heme</keyword>
<proteinExistence type="inferred from homology"/>
<evidence type="ECO:0000313" key="15">
    <source>
        <dbReference type="Proteomes" id="UP000076796"/>
    </source>
</evidence>
<evidence type="ECO:0000256" key="6">
    <source>
        <dbReference type="ARBA" id="ARBA00022617"/>
    </source>
</evidence>
<dbReference type="GO" id="GO:0046872">
    <property type="term" value="F:metal ion binding"/>
    <property type="evidence" value="ECO:0007669"/>
    <property type="project" value="UniProtKB-KW"/>
</dbReference>
<dbReference type="InterPro" id="IPR044944">
    <property type="entry name" value="NOS_dom_3"/>
</dbReference>